<gene>
    <name evidence="2" type="ORF">PVT01_000031000</name>
</gene>
<dbReference type="EMBL" id="FLYH01000052">
    <property type="protein sequence ID" value="SCA59656.1"/>
    <property type="molecule type" value="Genomic_DNA"/>
</dbReference>
<evidence type="ECO:0000313" key="2">
    <source>
        <dbReference type="EMBL" id="SCA59656.1"/>
    </source>
</evidence>
<protein>
    <recommendedName>
        <fullName evidence="4">VIR protein</fullName>
    </recommendedName>
</protein>
<dbReference type="AlphaFoldDB" id="A0A1G4E2C7"/>
<feature type="transmembrane region" description="Helical" evidence="1">
    <location>
        <begin position="284"/>
        <end position="304"/>
    </location>
</feature>
<evidence type="ECO:0008006" key="4">
    <source>
        <dbReference type="Google" id="ProtNLM"/>
    </source>
</evidence>
<evidence type="ECO:0000313" key="3">
    <source>
        <dbReference type="Proteomes" id="UP000196402"/>
    </source>
</evidence>
<keyword evidence="1" id="KW-0812">Transmembrane</keyword>
<keyword evidence="1" id="KW-0472">Membrane</keyword>
<name>A0A1G4E2C7_PLAVI</name>
<dbReference type="VEuPathDB" id="PlasmoDB:PVW1_020005800"/>
<reference evidence="2 3" key="1">
    <citation type="submission" date="2016-07" db="EMBL/GenBank/DDBJ databases">
        <authorList>
            <consortium name="Pathogen Informatics"/>
        </authorList>
    </citation>
    <scope>NUCLEOTIDE SEQUENCE [LARGE SCALE GENOMIC DNA]</scope>
</reference>
<proteinExistence type="predicted"/>
<dbReference type="VEuPathDB" id="PlasmoDB:PVP01_0219600"/>
<dbReference type="Proteomes" id="UP000196402">
    <property type="component" value="Unassembled WGS sequence"/>
</dbReference>
<dbReference type="InterPro" id="IPR008780">
    <property type="entry name" value="Plasmodium_Vir"/>
</dbReference>
<dbReference type="Pfam" id="PF05795">
    <property type="entry name" value="Plasmodium_Vir"/>
    <property type="match status" value="1"/>
</dbReference>
<evidence type="ECO:0000256" key="1">
    <source>
        <dbReference type="SAM" id="Phobius"/>
    </source>
</evidence>
<dbReference type="VEuPathDB" id="PlasmoDB:PVX_062190"/>
<dbReference type="VEuPathDB" id="PlasmoDB:PVPAM_060040500"/>
<keyword evidence="1" id="KW-1133">Transmembrane helix</keyword>
<accession>A0A1G4E2C7</accession>
<organism evidence="2 3">
    <name type="scientific">Plasmodium vivax</name>
    <name type="common">malaria parasite P. vivax</name>
    <dbReference type="NCBI Taxonomy" id="5855"/>
    <lineage>
        <taxon>Eukaryota</taxon>
        <taxon>Sar</taxon>
        <taxon>Alveolata</taxon>
        <taxon>Apicomplexa</taxon>
        <taxon>Aconoidasida</taxon>
        <taxon>Haemosporida</taxon>
        <taxon>Plasmodiidae</taxon>
        <taxon>Plasmodium</taxon>
        <taxon>Plasmodium (Plasmodium)</taxon>
    </lineage>
</organism>
<sequence>MSDEKEFTLDKIKDKHIFLKNSEFYKIYNEFNKECTEYRIDNKDSCYKKTSELMNDSSDVNNLLKELYSHLYRIYVTIPVLNNTYFDGVELNDEKLGCLCLKYWLYDKIITKNLKQGQIIELFDGWEKHIEKEISYNNLKPCKFYNLKKDEINNIKKIYAFYAIFYGNISNAERCSGDNCKYMYYFGEGLDEFINSINSCSENLPTENYCNEFNEFIDICKNKNLDSGISIYHENKEHNADGSNKYLLSVEKYKDQLLYIYIKNEKLLNFVKTSHFLSNKSTTIAATSAVGSAIGLSSIFYYFYKFTPFGSTLRKGKKQNIVNIDEQHNDSLYTADIDQTQFKNRKYNVAYHTFSDT</sequence>